<reference evidence="1 2" key="1">
    <citation type="submission" date="2015-05" db="EMBL/GenBank/DDBJ databases">
        <title>Draft genome of Burkholderia cepacia LK29.</title>
        <authorList>
            <person name="Chan X.Y."/>
        </authorList>
    </citation>
    <scope>NUCLEOTIDE SEQUENCE [LARGE SCALE GENOMIC DNA]</scope>
    <source>
        <strain evidence="1 2">LK29</strain>
    </source>
</reference>
<accession>A0A0J5WIP1</accession>
<evidence type="ECO:0000313" key="2">
    <source>
        <dbReference type="Proteomes" id="UP000036338"/>
    </source>
</evidence>
<dbReference type="AlphaFoldDB" id="A0A0J5WIP1"/>
<name>A0A0J5WIP1_BURCE</name>
<proteinExistence type="predicted"/>
<dbReference type="Proteomes" id="UP000036338">
    <property type="component" value="Unassembled WGS sequence"/>
</dbReference>
<gene>
    <name evidence="1" type="ORF">VL15_34365</name>
</gene>
<dbReference type="EMBL" id="LDWR01000069">
    <property type="protein sequence ID" value="KML46880.1"/>
    <property type="molecule type" value="Genomic_DNA"/>
</dbReference>
<organism evidence="1 2">
    <name type="scientific">Burkholderia cepacia</name>
    <name type="common">Pseudomonas cepacia</name>
    <dbReference type="NCBI Taxonomy" id="292"/>
    <lineage>
        <taxon>Bacteria</taxon>
        <taxon>Pseudomonadati</taxon>
        <taxon>Pseudomonadota</taxon>
        <taxon>Betaproteobacteria</taxon>
        <taxon>Burkholderiales</taxon>
        <taxon>Burkholderiaceae</taxon>
        <taxon>Burkholderia</taxon>
        <taxon>Burkholderia cepacia complex</taxon>
    </lineage>
</organism>
<comment type="caution">
    <text evidence="1">The sequence shown here is derived from an EMBL/GenBank/DDBJ whole genome shotgun (WGS) entry which is preliminary data.</text>
</comment>
<evidence type="ECO:0000313" key="1">
    <source>
        <dbReference type="EMBL" id="KML46880.1"/>
    </source>
</evidence>
<dbReference type="PATRIC" id="fig|292.27.peg.7821"/>
<sequence>MDRSGLSLPALSLGEFDEGLLSMIWMLRRRFVTLQSAWIDLGWEMQRVRPSSVLRDGDQIVINFAKFSLSAECLRADASMERWTTEKLVSKRRYTEEFNAGRVKLRNLLDKVSRPAGQACHY</sequence>
<protein>
    <submittedName>
        <fullName evidence="1">Uncharacterized protein</fullName>
    </submittedName>
</protein>